<dbReference type="AlphaFoldDB" id="K4AMR9"/>
<dbReference type="EnsemblPlants" id="KQK89934">
    <property type="protein sequence ID" value="KQK89934"/>
    <property type="gene ID" value="SETIT_040215mg"/>
</dbReference>
<comment type="function">
    <text evidence="1">Putative transcription activator involved in regulating light control of development.</text>
</comment>
<accession>K4AMR9</accession>
<proteinExistence type="inferred from homology"/>
<protein>
    <recommendedName>
        <fullName evidence="1">Protein FAR1-RELATED SEQUENCE</fullName>
    </recommendedName>
</protein>
<comment type="similarity">
    <text evidence="1">Belongs to the FHY3/FAR1 family.</text>
</comment>
<dbReference type="GO" id="GO:0006355">
    <property type="term" value="P:regulation of DNA-templated transcription"/>
    <property type="evidence" value="ECO:0007669"/>
    <property type="project" value="UniProtKB-UniRule"/>
</dbReference>
<keyword evidence="3" id="KW-1185">Reference proteome</keyword>
<dbReference type="STRING" id="4555.K4AMR9"/>
<dbReference type="GO" id="GO:0008270">
    <property type="term" value="F:zinc ion binding"/>
    <property type="evidence" value="ECO:0007669"/>
    <property type="project" value="UniProtKB-UniRule"/>
</dbReference>
<keyword evidence="1" id="KW-0539">Nucleus</keyword>
<name>K4AMR9_SETIT</name>
<dbReference type="InParanoid" id="K4AMR9"/>
<evidence type="ECO:0000313" key="3">
    <source>
        <dbReference type="Proteomes" id="UP000004995"/>
    </source>
</evidence>
<dbReference type="PANTHER" id="PTHR31669:SF214">
    <property type="entry name" value="PROTEIN FAR1-RELATED SEQUENCE"/>
    <property type="match status" value="1"/>
</dbReference>
<evidence type="ECO:0000256" key="1">
    <source>
        <dbReference type="RuleBase" id="RU367018"/>
    </source>
</evidence>
<dbReference type="eggNOG" id="ENOG502QR4C">
    <property type="taxonomic scope" value="Eukaryota"/>
</dbReference>
<comment type="subcellular location">
    <subcellularLocation>
        <location evidence="1">Nucleus</location>
    </subcellularLocation>
</comment>
<dbReference type="GO" id="GO:0005634">
    <property type="term" value="C:nucleus"/>
    <property type="evidence" value="ECO:0007669"/>
    <property type="project" value="UniProtKB-SubCell"/>
</dbReference>
<evidence type="ECO:0000313" key="2">
    <source>
        <dbReference type="EnsemblPlants" id="KQK89934"/>
    </source>
</evidence>
<dbReference type="PANTHER" id="PTHR31669">
    <property type="entry name" value="PROTEIN FAR1-RELATED SEQUENCE 10-RELATED"/>
    <property type="match status" value="1"/>
</dbReference>
<reference evidence="2" key="2">
    <citation type="submission" date="2018-08" db="UniProtKB">
        <authorList>
            <consortium name="EnsemblPlants"/>
        </authorList>
    </citation>
    <scope>IDENTIFICATION</scope>
    <source>
        <strain evidence="2">Yugu1</strain>
    </source>
</reference>
<keyword evidence="1" id="KW-0863">Zinc-finger</keyword>
<dbReference type="EMBL" id="AGNK02005846">
    <property type="status" value="NOT_ANNOTATED_CDS"/>
    <property type="molecule type" value="Genomic_DNA"/>
</dbReference>
<dbReference type="Gramene" id="KQK89934">
    <property type="protein sequence ID" value="KQK89934"/>
    <property type="gene ID" value="SETIT_040215mg"/>
</dbReference>
<dbReference type="HOGENOM" id="CLU_1118133_0_0_1"/>
<reference evidence="3" key="1">
    <citation type="journal article" date="2012" name="Nat. Biotechnol.">
        <title>Reference genome sequence of the model plant Setaria.</title>
        <authorList>
            <person name="Bennetzen J.L."/>
            <person name="Schmutz J."/>
            <person name="Wang H."/>
            <person name="Percifield R."/>
            <person name="Hawkins J."/>
            <person name="Pontaroli A.C."/>
            <person name="Estep M."/>
            <person name="Feng L."/>
            <person name="Vaughn J.N."/>
            <person name="Grimwood J."/>
            <person name="Jenkins J."/>
            <person name="Barry K."/>
            <person name="Lindquist E."/>
            <person name="Hellsten U."/>
            <person name="Deshpande S."/>
            <person name="Wang X."/>
            <person name="Wu X."/>
            <person name="Mitros T."/>
            <person name="Triplett J."/>
            <person name="Yang X."/>
            <person name="Ye C.Y."/>
            <person name="Mauro-Herrera M."/>
            <person name="Wang L."/>
            <person name="Li P."/>
            <person name="Sharma M."/>
            <person name="Sharma R."/>
            <person name="Ronald P.C."/>
            <person name="Panaud O."/>
            <person name="Kellogg E.A."/>
            <person name="Brutnell T.P."/>
            <person name="Doust A.N."/>
            <person name="Tuskan G.A."/>
            <person name="Rokhsar D."/>
            <person name="Devos K.M."/>
        </authorList>
    </citation>
    <scope>NUCLEOTIDE SEQUENCE [LARGE SCALE GENOMIC DNA]</scope>
    <source>
        <strain evidence="3">cv. Yugu1</strain>
    </source>
</reference>
<dbReference type="OMA" id="HEFETRW"/>
<organism evidence="2 3">
    <name type="scientific">Setaria italica</name>
    <name type="common">Foxtail millet</name>
    <name type="synonym">Panicum italicum</name>
    <dbReference type="NCBI Taxonomy" id="4555"/>
    <lineage>
        <taxon>Eukaryota</taxon>
        <taxon>Viridiplantae</taxon>
        <taxon>Streptophyta</taxon>
        <taxon>Embryophyta</taxon>
        <taxon>Tracheophyta</taxon>
        <taxon>Spermatophyta</taxon>
        <taxon>Magnoliopsida</taxon>
        <taxon>Liliopsida</taxon>
        <taxon>Poales</taxon>
        <taxon>Poaceae</taxon>
        <taxon>PACMAD clade</taxon>
        <taxon>Panicoideae</taxon>
        <taxon>Panicodae</taxon>
        <taxon>Paniceae</taxon>
        <taxon>Cenchrinae</taxon>
        <taxon>Setaria</taxon>
    </lineage>
</organism>
<dbReference type="InterPro" id="IPR031052">
    <property type="entry name" value="FHY3/FAR1"/>
</dbReference>
<keyword evidence="1" id="KW-0862">Zinc</keyword>
<sequence>MARKRQELKRAVKDSFTPHEFETRWKAVLDKYNARDNNRINYLYNIRSYWVPAFFMDSLYPFSSTTARSESTNAMFKGNVAHKDTIVNFFAAYENIQEKNLSTLDRCIYDSELKTPNQWSYNSLEEHEAKIYTNAIFRKFQVEFKNSTAYGVKELVKEKLFEVKRKTEYSKPDDRGSCRKLDRDGIHCCHVLKIAERLDLLLLPESFVRHRWTKAADHDVPLSTGQQLIIGGSKAGDAVQYCIMMAGRY</sequence>
<keyword evidence="1" id="KW-0479">Metal-binding</keyword>
<dbReference type="Proteomes" id="UP000004995">
    <property type="component" value="Unassembled WGS sequence"/>
</dbReference>